<gene>
    <name evidence="4" type="ORF">FWK35_00008435</name>
</gene>
<dbReference type="InterPro" id="IPR054559">
    <property type="entry name" value="PSMD12-CSN4-like_N"/>
</dbReference>
<dbReference type="GO" id="GO:0005634">
    <property type="term" value="C:nucleus"/>
    <property type="evidence" value="ECO:0007669"/>
    <property type="project" value="UniProtKB-ARBA"/>
</dbReference>
<dbReference type="Gene3D" id="1.10.10.10">
    <property type="entry name" value="Winged helix-like DNA-binding domain superfamily/Winged helix DNA-binding domain"/>
    <property type="match status" value="1"/>
</dbReference>
<proteinExistence type="inferred from homology"/>
<dbReference type="FunFam" id="1.10.10.10:FF:000070">
    <property type="entry name" value="26S proteasome non-ATPase regulatory subunit 12"/>
    <property type="match status" value="1"/>
</dbReference>
<dbReference type="GO" id="GO:0005737">
    <property type="term" value="C:cytoplasm"/>
    <property type="evidence" value="ECO:0007669"/>
    <property type="project" value="TreeGrafter"/>
</dbReference>
<dbReference type="PROSITE" id="PS50250">
    <property type="entry name" value="PCI"/>
    <property type="match status" value="1"/>
</dbReference>
<dbReference type="InterPro" id="IPR036390">
    <property type="entry name" value="WH_DNA-bd_sf"/>
</dbReference>
<dbReference type="OrthoDB" id="268763at2759"/>
<dbReference type="PANTHER" id="PTHR10855:SF1">
    <property type="entry name" value="26S PROTEASOME NON-ATPASE REGULATORY SUBUNIT 12"/>
    <property type="match status" value="1"/>
</dbReference>
<dbReference type="InterPro" id="IPR040134">
    <property type="entry name" value="PSMD12/CSN4"/>
</dbReference>
<dbReference type="Pfam" id="PF22241">
    <property type="entry name" value="PSMD12-CSN4_N"/>
    <property type="match status" value="1"/>
</dbReference>
<dbReference type="SUPFAM" id="SSF46785">
    <property type="entry name" value="Winged helix' DNA-binding domain"/>
    <property type="match status" value="1"/>
</dbReference>
<feature type="domain" description="PCI" evidence="3">
    <location>
        <begin position="260"/>
        <end position="436"/>
    </location>
</feature>
<comment type="caution">
    <text evidence="4">The sequence shown here is derived from an EMBL/GenBank/DDBJ whole genome shotgun (WGS) entry which is preliminary data.</text>
</comment>
<dbReference type="PANTHER" id="PTHR10855">
    <property type="entry name" value="26S PROTEASOME NON-ATPASE REGULATORY SUBUNIT 12/COP9 SIGNALOSOME COMPLEX SUBUNIT 4"/>
    <property type="match status" value="1"/>
</dbReference>
<name>A0A6G0YTS3_APHCR</name>
<sequence>MTYGVESRPPILIKMMDNLEPLTTDGGRIVKMEVDYSATCDEKIAIAESLAASGKLQEALDTLLMLEKQTRTGSDMASTSRVLVAIVKLCFQAKEWALLNEHIVMLTKRRSQLKLAVAAMVRECCTFIDQTPDKETKLKLIESLRNVTEGKIYVEVERARLTQKLAQIKEDEGDVTGAANIIQELQVETYGSMKKQEKVELILEQMRLCLAKKDYIRTQIISKKINTKFFDDDKPEIQQLKLKYYKLMIELGEHDGLYLDICRHYRAIQVTPEISADETKCNAALQNAILYLILAPYDNHQSDLTHRILEDETLQKIPKYKSFLQLFTTMELIQWKELSKDYESELKSGSTATDVFSENTEKGKKRWADLKNRVAEHNVRVMAKYYSRIRVIRMAQLLDMTLEDTEQLLSNMVVDKSVKAKIDRPSGVVEFSVAKSVNEVLNEWSFGLNDLMKLVNNTTHLINKEQMVHKHLLSH</sequence>
<evidence type="ECO:0000256" key="1">
    <source>
        <dbReference type="ARBA" id="ARBA00006397"/>
    </source>
</evidence>
<evidence type="ECO:0000259" key="3">
    <source>
        <dbReference type="PROSITE" id="PS50250"/>
    </source>
</evidence>
<dbReference type="Pfam" id="PF18098">
    <property type="entry name" value="RPN5_C"/>
    <property type="match status" value="1"/>
</dbReference>
<dbReference type="SMART" id="SM00088">
    <property type="entry name" value="PINT"/>
    <property type="match status" value="1"/>
</dbReference>
<evidence type="ECO:0000256" key="2">
    <source>
        <dbReference type="ARBA" id="ARBA00022942"/>
    </source>
</evidence>
<dbReference type="InterPro" id="IPR040896">
    <property type="entry name" value="RPN5_C"/>
</dbReference>
<dbReference type="Proteomes" id="UP000478052">
    <property type="component" value="Unassembled WGS sequence"/>
</dbReference>
<comment type="similarity">
    <text evidence="1">Belongs to the proteasome subunit p55 family.</text>
</comment>
<organism evidence="4 5">
    <name type="scientific">Aphis craccivora</name>
    <name type="common">Cowpea aphid</name>
    <dbReference type="NCBI Taxonomy" id="307492"/>
    <lineage>
        <taxon>Eukaryota</taxon>
        <taxon>Metazoa</taxon>
        <taxon>Ecdysozoa</taxon>
        <taxon>Arthropoda</taxon>
        <taxon>Hexapoda</taxon>
        <taxon>Insecta</taxon>
        <taxon>Pterygota</taxon>
        <taxon>Neoptera</taxon>
        <taxon>Paraneoptera</taxon>
        <taxon>Hemiptera</taxon>
        <taxon>Sternorrhyncha</taxon>
        <taxon>Aphidomorpha</taxon>
        <taxon>Aphidoidea</taxon>
        <taxon>Aphididae</taxon>
        <taxon>Aphidini</taxon>
        <taxon>Aphis</taxon>
        <taxon>Aphis</taxon>
    </lineage>
</organism>
<keyword evidence="5" id="KW-1185">Reference proteome</keyword>
<dbReference type="InterPro" id="IPR036388">
    <property type="entry name" value="WH-like_DNA-bd_sf"/>
</dbReference>
<dbReference type="InterPro" id="IPR000717">
    <property type="entry name" value="PCI_dom"/>
</dbReference>
<keyword evidence="2 4" id="KW-0647">Proteasome</keyword>
<accession>A0A6G0YTS3</accession>
<dbReference type="GO" id="GO:0008541">
    <property type="term" value="C:proteasome regulatory particle, lid subcomplex"/>
    <property type="evidence" value="ECO:0007669"/>
    <property type="project" value="TreeGrafter"/>
</dbReference>
<protein>
    <submittedName>
        <fullName evidence="4">26S proteasome non-ATPase regulatory subunit 12</fullName>
    </submittedName>
</protein>
<evidence type="ECO:0000313" key="5">
    <source>
        <dbReference type="Proteomes" id="UP000478052"/>
    </source>
</evidence>
<dbReference type="Pfam" id="PF01399">
    <property type="entry name" value="PCI"/>
    <property type="match status" value="1"/>
</dbReference>
<dbReference type="AlphaFoldDB" id="A0A6G0YTS3"/>
<dbReference type="EMBL" id="VUJU01002436">
    <property type="protein sequence ID" value="KAF0761300.1"/>
    <property type="molecule type" value="Genomic_DNA"/>
</dbReference>
<reference evidence="4 5" key="1">
    <citation type="submission" date="2019-08" db="EMBL/GenBank/DDBJ databases">
        <title>Whole genome of Aphis craccivora.</title>
        <authorList>
            <person name="Voronova N.V."/>
            <person name="Shulinski R.S."/>
            <person name="Bandarenka Y.V."/>
            <person name="Zhorov D.G."/>
            <person name="Warner D."/>
        </authorList>
    </citation>
    <scope>NUCLEOTIDE SEQUENCE [LARGE SCALE GENOMIC DNA]</scope>
    <source>
        <strain evidence="4">180601</strain>
        <tissue evidence="4">Whole Body</tissue>
    </source>
</reference>
<evidence type="ECO:0000313" key="4">
    <source>
        <dbReference type="EMBL" id="KAF0761300.1"/>
    </source>
</evidence>